<dbReference type="InterPro" id="IPR001482">
    <property type="entry name" value="T2SS/T4SS_dom"/>
</dbReference>
<dbReference type="PANTHER" id="PTHR30258:SF1">
    <property type="entry name" value="PROTEIN TRANSPORT PROTEIN HOFB HOMOLOG"/>
    <property type="match status" value="1"/>
</dbReference>
<dbReference type="InterPro" id="IPR037257">
    <property type="entry name" value="T2SS_E_N_sf"/>
</dbReference>
<dbReference type="SUPFAM" id="SSF52540">
    <property type="entry name" value="P-loop containing nucleoside triphosphate hydrolases"/>
    <property type="match status" value="1"/>
</dbReference>
<gene>
    <name evidence="5" type="ORF">A2938_00260</name>
</gene>
<name>A0A1G2NF04_9BACT</name>
<dbReference type="Gene3D" id="3.40.50.300">
    <property type="entry name" value="P-loop containing nucleotide triphosphate hydrolases"/>
    <property type="match status" value="1"/>
</dbReference>
<dbReference type="EMBL" id="MHSA01000010">
    <property type="protein sequence ID" value="OHA34667.1"/>
    <property type="molecule type" value="Genomic_DNA"/>
</dbReference>
<organism evidence="5 6">
    <name type="scientific">Candidatus Taylorbacteria bacterium RIFCSPLOWO2_01_FULL_48_100</name>
    <dbReference type="NCBI Taxonomy" id="1802322"/>
    <lineage>
        <taxon>Bacteria</taxon>
        <taxon>Candidatus Tayloriibacteriota</taxon>
    </lineage>
</organism>
<evidence type="ECO:0000256" key="1">
    <source>
        <dbReference type="ARBA" id="ARBA00006611"/>
    </source>
</evidence>
<dbReference type="GO" id="GO:0005886">
    <property type="term" value="C:plasma membrane"/>
    <property type="evidence" value="ECO:0007669"/>
    <property type="project" value="TreeGrafter"/>
</dbReference>
<keyword evidence="2" id="KW-0547">Nucleotide-binding</keyword>
<dbReference type="PANTHER" id="PTHR30258">
    <property type="entry name" value="TYPE II SECRETION SYSTEM PROTEIN GSPE-RELATED"/>
    <property type="match status" value="1"/>
</dbReference>
<evidence type="ECO:0000259" key="4">
    <source>
        <dbReference type="PROSITE" id="PS00662"/>
    </source>
</evidence>
<comment type="similarity">
    <text evidence="1">Belongs to the GSP E family.</text>
</comment>
<dbReference type="Proteomes" id="UP000177797">
    <property type="component" value="Unassembled WGS sequence"/>
</dbReference>
<dbReference type="SMART" id="SM00382">
    <property type="entry name" value="AAA"/>
    <property type="match status" value="1"/>
</dbReference>
<dbReference type="Gene3D" id="3.30.450.90">
    <property type="match status" value="1"/>
</dbReference>
<dbReference type="InterPro" id="IPR007831">
    <property type="entry name" value="T2SS_GspE_N"/>
</dbReference>
<dbReference type="Pfam" id="PF05157">
    <property type="entry name" value="MshEN"/>
    <property type="match status" value="1"/>
</dbReference>
<dbReference type="PROSITE" id="PS00662">
    <property type="entry name" value="T2SP_E"/>
    <property type="match status" value="1"/>
</dbReference>
<evidence type="ECO:0000313" key="6">
    <source>
        <dbReference type="Proteomes" id="UP000177797"/>
    </source>
</evidence>
<accession>A0A1G2NF04</accession>
<proteinExistence type="inferred from homology"/>
<dbReference type="AlphaFoldDB" id="A0A1G2NF04"/>
<keyword evidence="3" id="KW-0067">ATP-binding</keyword>
<dbReference type="InterPro" id="IPR003593">
    <property type="entry name" value="AAA+_ATPase"/>
</dbReference>
<sequence>MTLFELLAEKSLIEKKDVAEIAAEAEASGNAEETLVKHGVSVEDILSARAELFGIPAKSIEGQEIPLDVLRFIPEESASYYRFVPIGMRDGALEIGMTNPDNLEARDALNFIAGKIGMPYKLFLISGEDFERIIQSYRSLSGEVTKALSELEGEFGGEGDVELGPALKESETKIIEDAPVTKIVATILHYATEGGASDIHIEPQEDRVRVRFRVDGVLGTSLVLPVKVHSATVARIKILSNIRLDEKRKPQDGRFSARIAGKRIDFRVSTFPSYYGEKVVMRILDTEKGVKPLPEMGMSERNLEVLRRTLKRPYGMVLLSGPTGSGKSTTLYAMLNELDREAYNVLSLEDPVEYTIPGISQSQVRPEIGYSFATGLRSTLRQDPDIIMVGEIRDKETAQLAVQAALTGHLVFSTIHTNNAAGVIPRLVDMGVDPFLIAPTMALVIAQRLVGTINPGTGKPMPIDGSVAATVERAFSDLQENIRKEIPHAKEVLFIEPTKDCPRGIKGRTAVFEMIEMDKMLEHVILTHPTEEEITKVARTQGMFTMKEDAILKAFRKEIPWEEVNKL</sequence>
<dbReference type="GO" id="GO:0005524">
    <property type="term" value="F:ATP binding"/>
    <property type="evidence" value="ECO:0007669"/>
    <property type="project" value="UniProtKB-KW"/>
</dbReference>
<evidence type="ECO:0000256" key="3">
    <source>
        <dbReference type="ARBA" id="ARBA00022840"/>
    </source>
</evidence>
<dbReference type="SUPFAM" id="SSF160246">
    <property type="entry name" value="EspE N-terminal domain-like"/>
    <property type="match status" value="1"/>
</dbReference>
<feature type="domain" description="Bacterial type II secretion system protein E" evidence="4">
    <location>
        <begin position="380"/>
        <end position="394"/>
    </location>
</feature>
<dbReference type="CDD" id="cd01129">
    <property type="entry name" value="PulE-GspE-like"/>
    <property type="match status" value="1"/>
</dbReference>
<evidence type="ECO:0000313" key="5">
    <source>
        <dbReference type="EMBL" id="OHA34667.1"/>
    </source>
</evidence>
<evidence type="ECO:0000256" key="2">
    <source>
        <dbReference type="ARBA" id="ARBA00022741"/>
    </source>
</evidence>
<protein>
    <recommendedName>
        <fullName evidence="4">Bacterial type II secretion system protein E domain-containing protein</fullName>
    </recommendedName>
</protein>
<dbReference type="InterPro" id="IPR027417">
    <property type="entry name" value="P-loop_NTPase"/>
</dbReference>
<dbReference type="GO" id="GO:0016887">
    <property type="term" value="F:ATP hydrolysis activity"/>
    <property type="evidence" value="ECO:0007669"/>
    <property type="project" value="TreeGrafter"/>
</dbReference>
<comment type="caution">
    <text evidence="5">The sequence shown here is derived from an EMBL/GenBank/DDBJ whole genome shotgun (WGS) entry which is preliminary data.</text>
</comment>
<dbReference type="Pfam" id="PF00437">
    <property type="entry name" value="T2SSE"/>
    <property type="match status" value="1"/>
</dbReference>
<reference evidence="5 6" key="1">
    <citation type="journal article" date="2016" name="Nat. Commun.">
        <title>Thousands of microbial genomes shed light on interconnected biogeochemical processes in an aquifer system.</title>
        <authorList>
            <person name="Anantharaman K."/>
            <person name="Brown C.T."/>
            <person name="Hug L.A."/>
            <person name="Sharon I."/>
            <person name="Castelle C.J."/>
            <person name="Probst A.J."/>
            <person name="Thomas B.C."/>
            <person name="Singh A."/>
            <person name="Wilkins M.J."/>
            <person name="Karaoz U."/>
            <person name="Brodie E.L."/>
            <person name="Williams K.H."/>
            <person name="Hubbard S.S."/>
            <person name="Banfield J.F."/>
        </authorList>
    </citation>
    <scope>NUCLEOTIDE SEQUENCE [LARGE SCALE GENOMIC DNA]</scope>
</reference>
<dbReference type="Gene3D" id="3.30.300.160">
    <property type="entry name" value="Type II secretion system, protein E, N-terminal domain"/>
    <property type="match status" value="1"/>
</dbReference>